<reference evidence="2" key="2">
    <citation type="submission" date="2019-02" db="EMBL/GenBank/DDBJ databases">
        <title>Opniocepnalus argus Var Kimnra genome.</title>
        <authorList>
            <person name="Zhou C."/>
            <person name="Xiao S."/>
        </authorList>
    </citation>
    <scope>NUCLEOTIDE SEQUENCE [LARGE SCALE GENOMIC DNA]</scope>
</reference>
<name>A0A6G1QFN1_CHAAH</name>
<dbReference type="AlphaFoldDB" id="A0A6G1QFN1"/>
<reference evidence="1 2" key="1">
    <citation type="submission" date="2019-02" db="EMBL/GenBank/DDBJ databases">
        <title>Opniocepnalus argus genome.</title>
        <authorList>
            <person name="Zhou C."/>
            <person name="Xiao S."/>
        </authorList>
    </citation>
    <scope>NUCLEOTIDE SEQUENCE [LARGE SCALE GENOMIC DNA]</scope>
    <source>
        <strain evidence="1">OARG1902GOOAL</strain>
        <tissue evidence="1">Muscle</tissue>
    </source>
</reference>
<dbReference type="Proteomes" id="UP000503349">
    <property type="component" value="Chromosome 16"/>
</dbReference>
<evidence type="ECO:0000313" key="1">
    <source>
        <dbReference type="EMBL" id="KAF3701199.1"/>
    </source>
</evidence>
<protein>
    <submittedName>
        <fullName evidence="1">Uncharacterized protein</fullName>
    </submittedName>
</protein>
<gene>
    <name evidence="1" type="ORF">EXN66_Car016887</name>
</gene>
<organism evidence="1 2">
    <name type="scientific">Channa argus</name>
    <name type="common">Northern snakehead</name>
    <name type="synonym">Ophicephalus argus</name>
    <dbReference type="NCBI Taxonomy" id="215402"/>
    <lineage>
        <taxon>Eukaryota</taxon>
        <taxon>Metazoa</taxon>
        <taxon>Chordata</taxon>
        <taxon>Craniata</taxon>
        <taxon>Vertebrata</taxon>
        <taxon>Euteleostomi</taxon>
        <taxon>Actinopterygii</taxon>
        <taxon>Neopterygii</taxon>
        <taxon>Teleostei</taxon>
        <taxon>Neoteleostei</taxon>
        <taxon>Acanthomorphata</taxon>
        <taxon>Anabantaria</taxon>
        <taxon>Anabantiformes</taxon>
        <taxon>Channoidei</taxon>
        <taxon>Channidae</taxon>
        <taxon>Channa</taxon>
    </lineage>
</organism>
<dbReference type="EMBL" id="CM015727">
    <property type="protein sequence ID" value="KAF3701199.1"/>
    <property type="molecule type" value="Genomic_DNA"/>
</dbReference>
<accession>A0A6G1QFN1</accession>
<keyword evidence="2" id="KW-1185">Reference proteome</keyword>
<sequence>MFINLLAWWPSGRALGWDAEGYVFKFRPPGTKGDPGAGPGPKVHTQLKFLFAIFLSDT</sequence>
<proteinExistence type="predicted"/>
<evidence type="ECO:0000313" key="2">
    <source>
        <dbReference type="Proteomes" id="UP000503349"/>
    </source>
</evidence>